<evidence type="ECO:0000256" key="9">
    <source>
        <dbReference type="ARBA" id="ARBA00023065"/>
    </source>
</evidence>
<comment type="subunit">
    <text evidence="11">The system is composed of three essential subunits: KdpA, KdpB and KdpC.</text>
</comment>
<dbReference type="PANTHER" id="PTHR30042:SF2">
    <property type="entry name" value="POTASSIUM-TRANSPORTING ATPASE KDPC SUBUNIT"/>
    <property type="match status" value="1"/>
</dbReference>
<dbReference type="HAMAP" id="MF_00276">
    <property type="entry name" value="KdpC"/>
    <property type="match status" value="1"/>
</dbReference>
<dbReference type="PIRSF" id="PIRSF001296">
    <property type="entry name" value="K_ATPase_KdpC"/>
    <property type="match status" value="1"/>
</dbReference>
<reference evidence="12" key="1">
    <citation type="submission" date="2009-06" db="EMBL/GenBank/DDBJ databases">
        <title>Complete sequence of Dickeya dadantii Ech703.</title>
        <authorList>
            <consortium name="US DOE Joint Genome Institute"/>
            <person name="Lucas S."/>
            <person name="Copeland A."/>
            <person name="Lapidus A."/>
            <person name="Glavina del Rio T."/>
            <person name="Dalin E."/>
            <person name="Tice H."/>
            <person name="Bruce D."/>
            <person name="Goodwin L."/>
            <person name="Pitluck S."/>
            <person name="Chertkov O."/>
            <person name="Brettin T."/>
            <person name="Detter J.C."/>
            <person name="Han C."/>
            <person name="Larimer F."/>
            <person name="Land M."/>
            <person name="Hauser L."/>
            <person name="Kyrpides N."/>
            <person name="Mikhailova N."/>
            <person name="Balakrishnan V."/>
            <person name="Glasner J."/>
            <person name="Perna N.T."/>
        </authorList>
    </citation>
    <scope>NUCLEOTIDE SEQUENCE [LARGE SCALE GENOMIC DNA]</scope>
    <source>
        <strain evidence="12">Ech703</strain>
    </source>
</reference>
<dbReference type="RefSeq" id="WP_012764750.1">
    <property type="nucleotide sequence ID" value="NC_012880.1"/>
</dbReference>
<dbReference type="EMBL" id="CP001654">
    <property type="protein sequence ID" value="ACS84933.1"/>
    <property type="molecule type" value="Genomic_DNA"/>
</dbReference>
<dbReference type="Proteomes" id="UP000002734">
    <property type="component" value="Chromosome"/>
</dbReference>
<evidence type="ECO:0000256" key="8">
    <source>
        <dbReference type="ARBA" id="ARBA00022989"/>
    </source>
</evidence>
<dbReference type="InterPro" id="IPR003820">
    <property type="entry name" value="KdpC"/>
</dbReference>
<evidence type="ECO:0000256" key="6">
    <source>
        <dbReference type="ARBA" id="ARBA00022840"/>
    </source>
</evidence>
<keyword evidence="5 11" id="KW-0547">Nucleotide-binding</keyword>
<keyword evidence="6 11" id="KW-0067">ATP-binding</keyword>
<comment type="subcellular location">
    <subcellularLocation>
        <location evidence="11">Cell inner membrane</location>
        <topology evidence="11">Single-pass membrane protein</topology>
    </subcellularLocation>
</comment>
<keyword evidence="13" id="KW-1185">Reference proteome</keyword>
<evidence type="ECO:0000256" key="3">
    <source>
        <dbReference type="ARBA" id="ARBA00022538"/>
    </source>
</evidence>
<accession>C6CCC2</accession>
<evidence type="ECO:0000256" key="5">
    <source>
        <dbReference type="ARBA" id="ARBA00022741"/>
    </source>
</evidence>
<evidence type="ECO:0000256" key="11">
    <source>
        <dbReference type="HAMAP-Rule" id="MF_00276"/>
    </source>
</evidence>
<dbReference type="GO" id="GO:0008556">
    <property type="term" value="F:P-type potassium transmembrane transporter activity"/>
    <property type="evidence" value="ECO:0007669"/>
    <property type="project" value="InterPro"/>
</dbReference>
<evidence type="ECO:0000313" key="13">
    <source>
        <dbReference type="Proteomes" id="UP000002734"/>
    </source>
</evidence>
<dbReference type="GO" id="GO:0016787">
    <property type="term" value="F:hydrolase activity"/>
    <property type="evidence" value="ECO:0007669"/>
    <property type="project" value="UniProtKB-KW"/>
</dbReference>
<keyword evidence="3 11" id="KW-0633">Potassium transport</keyword>
<dbReference type="NCBIfam" id="NF001454">
    <property type="entry name" value="PRK00315.1"/>
    <property type="match status" value="1"/>
</dbReference>
<keyword evidence="7 11" id="KW-0630">Potassium</keyword>
<comment type="function">
    <text evidence="11">Part of the high-affinity ATP-driven potassium transport (or Kdp) system, which catalyzes the hydrolysis of ATP coupled with the electrogenic transport of potassium into the cytoplasm. This subunit acts as a catalytic chaperone that increases the ATP-binding affinity of the ATP-hydrolyzing subunit KdpB by the formation of a transient KdpB/KdpC/ATP ternary complex.</text>
</comment>
<dbReference type="NCBIfam" id="TIGR00681">
    <property type="entry name" value="kdpC"/>
    <property type="match status" value="1"/>
</dbReference>
<gene>
    <name evidence="11" type="primary">kdpC</name>
    <name evidence="12" type="ordered locus">Dd703_1128</name>
</gene>
<evidence type="ECO:0000256" key="7">
    <source>
        <dbReference type="ARBA" id="ARBA00022958"/>
    </source>
</evidence>
<keyword evidence="9 11" id="KW-0406">Ion transport</keyword>
<keyword evidence="10 11" id="KW-0472">Membrane</keyword>
<proteinExistence type="inferred from homology"/>
<dbReference type="KEGG" id="dda:Dd703_1128"/>
<keyword evidence="11" id="KW-0997">Cell inner membrane</keyword>
<dbReference type="Pfam" id="PF02669">
    <property type="entry name" value="KdpC"/>
    <property type="match status" value="1"/>
</dbReference>
<keyword evidence="8 11" id="KW-1133">Transmembrane helix</keyword>
<dbReference type="PANTHER" id="PTHR30042">
    <property type="entry name" value="POTASSIUM-TRANSPORTING ATPASE C CHAIN"/>
    <property type="match status" value="1"/>
</dbReference>
<dbReference type="GO" id="GO:0005524">
    <property type="term" value="F:ATP binding"/>
    <property type="evidence" value="ECO:0007669"/>
    <property type="project" value="UniProtKB-UniRule"/>
</dbReference>
<keyword evidence="2 11" id="KW-1003">Cell membrane</keyword>
<dbReference type="eggNOG" id="COG2156">
    <property type="taxonomic scope" value="Bacteria"/>
</dbReference>
<evidence type="ECO:0000256" key="2">
    <source>
        <dbReference type="ARBA" id="ARBA00022475"/>
    </source>
</evidence>
<evidence type="ECO:0000313" key="12">
    <source>
        <dbReference type="EMBL" id="ACS84933.1"/>
    </source>
</evidence>
<dbReference type="GO" id="GO:0005886">
    <property type="term" value="C:plasma membrane"/>
    <property type="evidence" value="ECO:0007669"/>
    <property type="project" value="UniProtKB-SubCell"/>
</dbReference>
<dbReference type="AlphaFoldDB" id="C6CCC2"/>
<keyword evidence="4 11" id="KW-0812">Transmembrane</keyword>
<protein>
    <recommendedName>
        <fullName evidence="11">Potassium-transporting ATPase KdpC subunit</fullName>
    </recommendedName>
    <alternativeName>
        <fullName evidence="11">ATP phosphohydrolase [potassium-transporting] C chain</fullName>
    </alternativeName>
    <alternativeName>
        <fullName evidence="11">Potassium-binding and translocating subunit C</fullName>
    </alternativeName>
    <alternativeName>
        <fullName evidence="11">Potassium-translocating ATPase C chain</fullName>
    </alternativeName>
</protein>
<evidence type="ECO:0000256" key="4">
    <source>
        <dbReference type="ARBA" id="ARBA00022692"/>
    </source>
</evidence>
<organism evidence="12 13">
    <name type="scientific">Musicola paradisiaca (strain Ech703)</name>
    <name type="common">Dickeya paradisiaca</name>
    <name type="synonym">Dickeya dadantii</name>
    <dbReference type="NCBI Taxonomy" id="579405"/>
    <lineage>
        <taxon>Bacteria</taxon>
        <taxon>Pseudomonadati</taxon>
        <taxon>Pseudomonadota</taxon>
        <taxon>Gammaproteobacteria</taxon>
        <taxon>Enterobacterales</taxon>
        <taxon>Pectobacteriaceae</taxon>
        <taxon>Musicola</taxon>
    </lineage>
</organism>
<dbReference type="HOGENOM" id="CLU_077094_2_0_6"/>
<dbReference type="STRING" id="579405.Dd703_1128"/>
<keyword evidence="1 11" id="KW-0813">Transport</keyword>
<name>C6CCC2_MUSP7</name>
<evidence type="ECO:0000256" key="1">
    <source>
        <dbReference type="ARBA" id="ARBA00022448"/>
    </source>
</evidence>
<comment type="similarity">
    <text evidence="11">Belongs to the KdpC family.</text>
</comment>
<keyword evidence="12" id="KW-0378">Hydrolase</keyword>
<sequence length="191" mass="20409">MRYLRSSLVMLLLMTLITGVAYPLLITGLGQWWFPAQANGSLLYRQGKVVGSALIGQSFSRDGDFQGRPSATLDSAYNPLASGGSNLATSNPALDQAIGQNVKNWRQRQNNDAPVPVDLVTASASGLDPHISPQAAQYQADRIAKARGLSTTVVEQLITRATQTPMPAFIGAPVVNVVELNLALDQIKPQP</sequence>
<evidence type="ECO:0000256" key="10">
    <source>
        <dbReference type="ARBA" id="ARBA00023136"/>
    </source>
</evidence>